<evidence type="ECO:0000313" key="3">
    <source>
        <dbReference type="Proteomes" id="UP000295710"/>
    </source>
</evidence>
<dbReference type="RefSeq" id="WP_132279657.1">
    <property type="nucleotide sequence ID" value="NZ_JAOBST010000015.1"/>
</dbReference>
<dbReference type="InterPro" id="IPR010499">
    <property type="entry name" value="AraC_E-bd"/>
</dbReference>
<dbReference type="PANTHER" id="PTHR40055">
    <property type="entry name" value="TRANSCRIPTIONAL REGULATOR YGIV-RELATED"/>
    <property type="match status" value="1"/>
</dbReference>
<dbReference type="PANTHER" id="PTHR40055:SF1">
    <property type="entry name" value="TRANSCRIPTIONAL REGULATOR YGIV-RELATED"/>
    <property type="match status" value="1"/>
</dbReference>
<dbReference type="Proteomes" id="UP000295710">
    <property type="component" value="Unassembled WGS sequence"/>
</dbReference>
<evidence type="ECO:0000313" key="2">
    <source>
        <dbReference type="EMBL" id="TDA20772.1"/>
    </source>
</evidence>
<evidence type="ECO:0000259" key="1">
    <source>
        <dbReference type="SMART" id="SM00871"/>
    </source>
</evidence>
<dbReference type="AlphaFoldDB" id="A0A4R4FB00"/>
<dbReference type="InterPro" id="IPR050908">
    <property type="entry name" value="SmbC-like"/>
</dbReference>
<dbReference type="SMART" id="SM00871">
    <property type="entry name" value="AraC_E_bind"/>
    <property type="match status" value="1"/>
</dbReference>
<dbReference type="EMBL" id="SMMX01000015">
    <property type="protein sequence ID" value="TDA20772.1"/>
    <property type="molecule type" value="Genomic_DNA"/>
</dbReference>
<reference evidence="2 3" key="1">
    <citation type="journal article" date="2016" name="Nat. Microbiol.">
        <title>The Mouse Intestinal Bacterial Collection (miBC) provides host-specific insight into cultured diversity and functional potential of the gut microbiota.</title>
        <authorList>
            <person name="Lagkouvardos I."/>
            <person name="Pukall R."/>
            <person name="Abt B."/>
            <person name="Foesel B.U."/>
            <person name="Meier-Kolthoff J.P."/>
            <person name="Kumar N."/>
            <person name="Bresciani A."/>
            <person name="Martinez I."/>
            <person name="Just S."/>
            <person name="Ziegler C."/>
            <person name="Brugiroux S."/>
            <person name="Garzetti D."/>
            <person name="Wenning M."/>
            <person name="Bui T.P."/>
            <person name="Wang J."/>
            <person name="Hugenholtz F."/>
            <person name="Plugge C.M."/>
            <person name="Peterson D.A."/>
            <person name="Hornef M.W."/>
            <person name="Baines J.F."/>
            <person name="Smidt H."/>
            <person name="Walter J."/>
            <person name="Kristiansen K."/>
            <person name="Nielsen H.B."/>
            <person name="Haller D."/>
            <person name="Overmann J."/>
            <person name="Stecher B."/>
            <person name="Clavel T."/>
        </authorList>
    </citation>
    <scope>NUCLEOTIDE SEQUENCE [LARGE SCALE GENOMIC DNA]</scope>
    <source>
        <strain evidence="2 3">DSM 28560</strain>
    </source>
</reference>
<accession>A0A4R4FB00</accession>
<dbReference type="Pfam" id="PF06445">
    <property type="entry name" value="GyrI-like"/>
    <property type="match status" value="1"/>
</dbReference>
<dbReference type="InterPro" id="IPR011256">
    <property type="entry name" value="Reg_factor_effector_dom_sf"/>
</dbReference>
<gene>
    <name evidence="2" type="ORF">E1963_15050</name>
</gene>
<protein>
    <submittedName>
        <fullName evidence="2">DNA gyrase inhibitory protein</fullName>
    </submittedName>
</protein>
<name>A0A4R4FB00_9FIRM</name>
<proteinExistence type="predicted"/>
<dbReference type="Gene3D" id="3.20.80.10">
    <property type="entry name" value="Regulatory factor, effector binding domain"/>
    <property type="match status" value="1"/>
</dbReference>
<dbReference type="InterPro" id="IPR029442">
    <property type="entry name" value="GyrI-like"/>
</dbReference>
<organism evidence="2 3">
    <name type="scientific">Extibacter muris</name>
    <dbReference type="NCBI Taxonomy" id="1796622"/>
    <lineage>
        <taxon>Bacteria</taxon>
        <taxon>Bacillati</taxon>
        <taxon>Bacillota</taxon>
        <taxon>Clostridia</taxon>
        <taxon>Lachnospirales</taxon>
        <taxon>Lachnospiraceae</taxon>
        <taxon>Extibacter</taxon>
    </lineage>
</organism>
<dbReference type="SUPFAM" id="SSF55136">
    <property type="entry name" value="Probable bacterial effector-binding domain"/>
    <property type="match status" value="1"/>
</dbReference>
<sequence length="144" mass="16475">MKIEEFKNITIAYMRNIGEYGVKNELLMEDFKDYLKNNHLFDADTVLLGIALDDPAATPPEELRYDVGLIIKDDKDISLNKRSIDDGTYAIYETAHTKQAVIAFWRDIAKLTEGLAVDYDKPVIERYAADKIADHLCEFCIPLK</sequence>
<comment type="caution">
    <text evidence="2">The sequence shown here is derived from an EMBL/GenBank/DDBJ whole genome shotgun (WGS) entry which is preliminary data.</text>
</comment>
<feature type="domain" description="AraC effector-binding" evidence="1">
    <location>
        <begin position="1"/>
        <end position="144"/>
    </location>
</feature>
<keyword evidence="3" id="KW-1185">Reference proteome</keyword>